<feature type="domain" description="Aldehyde dehydrogenase" evidence="6">
    <location>
        <begin position="30"/>
        <end position="376"/>
    </location>
</feature>
<evidence type="ECO:0000256" key="5">
    <source>
        <dbReference type="SAM" id="Coils"/>
    </source>
</evidence>
<comment type="caution">
    <text evidence="7">The sequence shown here is derived from an EMBL/GenBank/DDBJ whole genome shotgun (WGS) entry which is preliminary data.</text>
</comment>
<feature type="coiled-coil region" evidence="5">
    <location>
        <begin position="48"/>
        <end position="75"/>
    </location>
</feature>
<evidence type="ECO:0000313" key="7">
    <source>
        <dbReference type="EMBL" id="KAG0023676.1"/>
    </source>
</evidence>
<evidence type="ECO:0000313" key="8">
    <source>
        <dbReference type="Proteomes" id="UP000703661"/>
    </source>
</evidence>
<reference evidence="7" key="1">
    <citation type="journal article" date="2020" name="Fungal Divers.">
        <title>Resolving the Mortierellaceae phylogeny through synthesis of multi-gene phylogenetics and phylogenomics.</title>
        <authorList>
            <person name="Vandepol N."/>
            <person name="Liber J."/>
            <person name="Desiro A."/>
            <person name="Na H."/>
            <person name="Kennedy M."/>
            <person name="Barry K."/>
            <person name="Grigoriev I.V."/>
            <person name="Miller A.N."/>
            <person name="O'Donnell K."/>
            <person name="Stajich J.E."/>
            <person name="Bonito G."/>
        </authorList>
    </citation>
    <scope>NUCLEOTIDE SEQUENCE</scope>
    <source>
        <strain evidence="7">NRRL 2769</strain>
    </source>
</reference>
<dbReference type="InterPro" id="IPR015590">
    <property type="entry name" value="Aldehyde_DH_dom"/>
</dbReference>
<feature type="active site" evidence="4">
    <location>
        <position position="207"/>
    </location>
</feature>
<dbReference type="Gene3D" id="3.40.605.10">
    <property type="entry name" value="Aldehyde Dehydrogenase, Chain A, domain 1"/>
    <property type="match status" value="2"/>
</dbReference>
<dbReference type="SUPFAM" id="SSF53720">
    <property type="entry name" value="ALDH-like"/>
    <property type="match status" value="1"/>
</dbReference>
<dbReference type="InterPro" id="IPR012394">
    <property type="entry name" value="Aldehyde_DH_NAD(P)"/>
</dbReference>
<dbReference type="GO" id="GO:0005737">
    <property type="term" value="C:cytoplasm"/>
    <property type="evidence" value="ECO:0007669"/>
    <property type="project" value="TreeGrafter"/>
</dbReference>
<dbReference type="Gene3D" id="3.40.309.10">
    <property type="entry name" value="Aldehyde Dehydrogenase, Chain A, domain 2"/>
    <property type="match status" value="1"/>
</dbReference>
<evidence type="ECO:0000256" key="3">
    <source>
        <dbReference type="PIRNR" id="PIRNR036492"/>
    </source>
</evidence>
<dbReference type="InterPro" id="IPR016162">
    <property type="entry name" value="Ald_DH_N"/>
</dbReference>
<accession>A0A9P6N3C1</accession>
<gene>
    <name evidence="7" type="primary">ALDH3A2_2</name>
    <name evidence="7" type="ORF">BGZ80_008590</name>
</gene>
<organism evidence="7 8">
    <name type="scientific">Entomortierella chlamydospora</name>
    <dbReference type="NCBI Taxonomy" id="101097"/>
    <lineage>
        <taxon>Eukaryota</taxon>
        <taxon>Fungi</taxon>
        <taxon>Fungi incertae sedis</taxon>
        <taxon>Mucoromycota</taxon>
        <taxon>Mortierellomycotina</taxon>
        <taxon>Mortierellomycetes</taxon>
        <taxon>Mortierellales</taxon>
        <taxon>Mortierellaceae</taxon>
        <taxon>Entomortierella</taxon>
    </lineage>
</organism>
<feature type="active site" evidence="4">
    <location>
        <position position="241"/>
    </location>
</feature>
<dbReference type="Pfam" id="PF00171">
    <property type="entry name" value="Aldedh"/>
    <property type="match status" value="1"/>
</dbReference>
<comment type="similarity">
    <text evidence="1 3">Belongs to the aldehyde dehydrogenase family.</text>
</comment>
<evidence type="ECO:0000256" key="4">
    <source>
        <dbReference type="PIRSR" id="PIRSR036492-1"/>
    </source>
</evidence>
<dbReference type="GO" id="GO:0004029">
    <property type="term" value="F:aldehyde dehydrogenase (NAD+) activity"/>
    <property type="evidence" value="ECO:0007669"/>
    <property type="project" value="TreeGrafter"/>
</dbReference>
<dbReference type="Proteomes" id="UP000703661">
    <property type="component" value="Unassembled WGS sequence"/>
</dbReference>
<dbReference type="PANTHER" id="PTHR43570:SF16">
    <property type="entry name" value="ALDEHYDE DEHYDROGENASE TYPE III, ISOFORM Q"/>
    <property type="match status" value="1"/>
</dbReference>
<dbReference type="PANTHER" id="PTHR43570">
    <property type="entry name" value="ALDEHYDE DEHYDROGENASE"/>
    <property type="match status" value="1"/>
</dbReference>
<dbReference type="AlphaFoldDB" id="A0A9P6N3C1"/>
<dbReference type="PIRSF" id="PIRSF036492">
    <property type="entry name" value="ALDH"/>
    <property type="match status" value="1"/>
</dbReference>
<evidence type="ECO:0000259" key="6">
    <source>
        <dbReference type="Pfam" id="PF00171"/>
    </source>
</evidence>
<dbReference type="InterPro" id="IPR016161">
    <property type="entry name" value="Ald_DH/histidinol_DH"/>
</dbReference>
<keyword evidence="2 3" id="KW-0560">Oxidoreductase</keyword>
<dbReference type="EMBL" id="JAAAID010000047">
    <property type="protein sequence ID" value="KAG0023676.1"/>
    <property type="molecule type" value="Genomic_DNA"/>
</dbReference>
<evidence type="ECO:0000256" key="1">
    <source>
        <dbReference type="ARBA" id="ARBA00009986"/>
    </source>
</evidence>
<protein>
    <recommendedName>
        <fullName evidence="3">Aldehyde dehydrogenase</fullName>
    </recommendedName>
</protein>
<keyword evidence="8" id="KW-1185">Reference proteome</keyword>
<dbReference type="InterPro" id="IPR016163">
    <property type="entry name" value="Ald_DH_C"/>
</dbReference>
<name>A0A9P6N3C1_9FUNG</name>
<evidence type="ECO:0000256" key="2">
    <source>
        <dbReference type="ARBA" id="ARBA00023002"/>
    </source>
</evidence>
<proteinExistence type="inferred from homology"/>
<sequence>MSVEYTPTSSIPKARKQLECFHSKHRRLPETIVSDVRASFLTHRTQSLEFRKEQLRALQRMVSENQEEIVEAIKADLNRNKDFEVPSMLATCEYFINNVESLTENHKVKGEKETFGLILEPLAGAIAAGNVAVVKPSEHSENSASVMTRLFKKYLDPSVVSVVNGGVEETTVLLEQRFDHILYTGNSEVAKIIMAAAAKHLTPVTLELGGKCPVVITERADLVDTAKKIAGWKTLFCGQVCVTVDYILCPKHLQNELIQNVIGIWKHLFGEDIKASEGYPKVINKRQHQRLERLLEKVKSQNTIVFGGRTDAEKLFVEPTIVTNVSPDDEIMKNEIFGPILPIITCETIDNALEIIGRYESPLGVYLFSDDKELADRDNNLPFGGVGHSGMGNYHGKFSIDTFSHKRAVLIRTQGSS</sequence>
<dbReference type="GO" id="GO:0006081">
    <property type="term" value="P:aldehyde metabolic process"/>
    <property type="evidence" value="ECO:0007669"/>
    <property type="project" value="InterPro"/>
</dbReference>
<keyword evidence="5" id="KW-0175">Coiled coil</keyword>